<evidence type="ECO:0000256" key="1">
    <source>
        <dbReference type="SAM" id="SignalP"/>
    </source>
</evidence>
<organism evidence="2 3">
    <name type="scientific">Candidatus Sulfotelmatobacter kueseliae</name>
    <dbReference type="NCBI Taxonomy" id="2042962"/>
    <lineage>
        <taxon>Bacteria</taxon>
        <taxon>Pseudomonadati</taxon>
        <taxon>Acidobacteriota</taxon>
        <taxon>Terriglobia</taxon>
        <taxon>Terriglobales</taxon>
        <taxon>Candidatus Korobacteraceae</taxon>
        <taxon>Candidatus Sulfotelmatobacter</taxon>
    </lineage>
</organism>
<feature type="chain" id="PRO_5015701064" evidence="1">
    <location>
        <begin position="26"/>
        <end position="74"/>
    </location>
</feature>
<gene>
    <name evidence="2" type="ORF">SBA1_960002</name>
</gene>
<dbReference type="EMBL" id="OMOD01000195">
    <property type="protein sequence ID" value="SPF49939.1"/>
    <property type="molecule type" value="Genomic_DNA"/>
</dbReference>
<keyword evidence="1" id="KW-0732">Signal</keyword>
<evidence type="ECO:0000313" key="3">
    <source>
        <dbReference type="Proteomes" id="UP000238701"/>
    </source>
</evidence>
<accession>A0A2U3LDV3</accession>
<protein>
    <submittedName>
        <fullName evidence="2">Uncharacterized protein</fullName>
    </submittedName>
</protein>
<proteinExistence type="predicted"/>
<dbReference type="Proteomes" id="UP000238701">
    <property type="component" value="Unassembled WGS sequence"/>
</dbReference>
<feature type="signal peptide" evidence="1">
    <location>
        <begin position="1"/>
        <end position="25"/>
    </location>
</feature>
<dbReference type="AlphaFoldDB" id="A0A2U3LDV3"/>
<reference evidence="3" key="1">
    <citation type="submission" date="2018-02" db="EMBL/GenBank/DDBJ databases">
        <authorList>
            <person name="Hausmann B."/>
        </authorList>
    </citation>
    <scope>NUCLEOTIDE SEQUENCE [LARGE SCALE GENOMIC DNA]</scope>
    <source>
        <strain evidence="3">Peat soil MAG SbA1</strain>
    </source>
</reference>
<sequence>MPRAPTVRMAAIAVAAAGLAAGAGAAGVTAAAAVVDATAGTVAVMAAGIVAEEEGTNFLATDQRGFTRIKQGPD</sequence>
<evidence type="ECO:0000313" key="2">
    <source>
        <dbReference type="EMBL" id="SPF49939.1"/>
    </source>
</evidence>
<name>A0A2U3LDV3_9BACT</name>